<dbReference type="Gene3D" id="1.10.287.1060">
    <property type="entry name" value="ESAT-6-like"/>
    <property type="match status" value="1"/>
</dbReference>
<accession>A0ABP5QM89</accession>
<organism evidence="1 2">
    <name type="scientific">Kitasatospora cystarginea</name>
    <dbReference type="NCBI Taxonomy" id="58350"/>
    <lineage>
        <taxon>Bacteria</taxon>
        <taxon>Bacillati</taxon>
        <taxon>Actinomycetota</taxon>
        <taxon>Actinomycetes</taxon>
        <taxon>Kitasatosporales</taxon>
        <taxon>Streptomycetaceae</taxon>
        <taxon>Kitasatospora</taxon>
    </lineage>
</organism>
<evidence type="ECO:0000313" key="1">
    <source>
        <dbReference type="EMBL" id="GAA2238305.1"/>
    </source>
</evidence>
<protein>
    <recommendedName>
        <fullName evidence="3">WXG100 family type VII secretion target</fullName>
    </recommendedName>
</protein>
<dbReference type="Proteomes" id="UP001500305">
    <property type="component" value="Unassembled WGS sequence"/>
</dbReference>
<evidence type="ECO:0008006" key="3">
    <source>
        <dbReference type="Google" id="ProtNLM"/>
    </source>
</evidence>
<comment type="caution">
    <text evidence="1">The sequence shown here is derived from an EMBL/GenBank/DDBJ whole genome shotgun (WGS) entry which is preliminary data.</text>
</comment>
<gene>
    <name evidence="1" type="ORF">GCM10010430_19160</name>
</gene>
<dbReference type="RefSeq" id="WP_344635826.1">
    <property type="nucleotide sequence ID" value="NZ_BAAATR010000006.1"/>
</dbReference>
<reference evidence="2" key="1">
    <citation type="journal article" date="2019" name="Int. J. Syst. Evol. Microbiol.">
        <title>The Global Catalogue of Microorganisms (GCM) 10K type strain sequencing project: providing services to taxonomists for standard genome sequencing and annotation.</title>
        <authorList>
            <consortium name="The Broad Institute Genomics Platform"/>
            <consortium name="The Broad Institute Genome Sequencing Center for Infectious Disease"/>
            <person name="Wu L."/>
            <person name="Ma J."/>
        </authorList>
    </citation>
    <scope>NUCLEOTIDE SEQUENCE [LARGE SCALE GENOMIC DNA]</scope>
    <source>
        <strain evidence="2">JCM 7356</strain>
    </source>
</reference>
<proteinExistence type="predicted"/>
<dbReference type="EMBL" id="BAAATR010000006">
    <property type="protein sequence ID" value="GAA2238305.1"/>
    <property type="molecule type" value="Genomic_DNA"/>
</dbReference>
<sequence length="99" mass="10798">MGDFFRVEISDLDRLLRQLVQSQQELNTALNAMRDTGPKTTGSKALDHACNDFQNSWGDEIKMLAEGTEQIATGLDEVRKNYAESEQGIAGALRPGAAA</sequence>
<evidence type="ECO:0000313" key="2">
    <source>
        <dbReference type="Proteomes" id="UP001500305"/>
    </source>
</evidence>
<keyword evidence="2" id="KW-1185">Reference proteome</keyword>
<name>A0ABP5QM89_9ACTN</name>